<keyword evidence="7" id="KW-1185">Reference proteome</keyword>
<dbReference type="InterPro" id="IPR013783">
    <property type="entry name" value="Ig-like_fold"/>
</dbReference>
<evidence type="ECO:0000313" key="6">
    <source>
        <dbReference type="EMBL" id="MBW7582549.1"/>
    </source>
</evidence>
<dbReference type="InterPro" id="IPR044024">
    <property type="entry name" value="aRib"/>
</dbReference>
<gene>
    <name evidence="6" type="ORF">KV696_09460</name>
</gene>
<accession>A0ABS7DXF4</accession>
<feature type="domain" description="SrpA-like SigLec-like" evidence="5">
    <location>
        <begin position="879"/>
        <end position="987"/>
    </location>
</feature>
<dbReference type="InterPro" id="IPR059115">
    <property type="entry name" value="Rib"/>
</dbReference>
<feature type="domain" description="Rib" evidence="3">
    <location>
        <begin position="1516"/>
        <end position="1592"/>
    </location>
</feature>
<feature type="domain" description="Rib" evidence="3">
    <location>
        <begin position="1008"/>
        <end position="1096"/>
    </location>
</feature>
<feature type="domain" description="Atypical Rib" evidence="4">
    <location>
        <begin position="2069"/>
        <end position="2126"/>
    </location>
</feature>
<feature type="compositionally biased region" description="Low complexity" evidence="2">
    <location>
        <begin position="127"/>
        <end position="139"/>
    </location>
</feature>
<dbReference type="InterPro" id="IPR022263">
    <property type="entry name" value="KxYKxGKxW"/>
</dbReference>
<feature type="region of interest" description="Disordered" evidence="2">
    <location>
        <begin position="2788"/>
        <end position="2817"/>
    </location>
</feature>
<dbReference type="Pfam" id="PF08428">
    <property type="entry name" value="Rib"/>
    <property type="match status" value="3"/>
</dbReference>
<feature type="compositionally biased region" description="Low complexity" evidence="2">
    <location>
        <begin position="153"/>
        <end position="206"/>
    </location>
</feature>
<proteinExistence type="predicted"/>
<dbReference type="NCBIfam" id="TIGR04224">
    <property type="entry name" value="ser_adhes_Nterm"/>
    <property type="match status" value="1"/>
</dbReference>
<evidence type="ECO:0000256" key="2">
    <source>
        <dbReference type="SAM" id="MobiDB-lite"/>
    </source>
</evidence>
<sequence>MFFRRQEGEYRETDRVTRFKLIKSGKHWLRASTSQFGLFKVLRGGVDAAQVTTEVIEEQSANTLTGLDILKGIAAAGTVLGGAVATQTTVYANDALEKTVESNQTLANTDTVTLGTVKDQEGAQADSLSVSVSQSQSLSEEASKNASKHLSESESQSVSTSTSASVSASTSASESASTSASESASTSASKSASTSSSQSQTGVTSELAKPATSETASNKETSVRKEDAANATADAALSKVITDSLASLQAVENRLSQITSTTSSLVDTTTTAAVATTVSAESNKKAQEDRKRLSKISATMGEYLAKSIGLPNTEAAVAKVNAAVTAIEEALKTPNADLTDVIKQATSAQNSIVNAVLRANNGKRDFLNGKAMKPGTQFRVRNTQTGSGAIGEQTENLANGESIKYLTSGENTDVKRRVETSVDLKAEPVYAENGKITKIIWTLMSNPRQTMNQTNVRHWIQIPSQVNMPTTIADASYISTATGHRQTDMTGLPISKNPSDNMMPAEYNGLRRATNGTLSKAQYNAVDKGFVSLNSQDEQYNLLKAQSYHNTGNSDKWRKATWENNIKPAILWTNEARVLWNNVNVGDQGRVAVTRFETTVPDNVTNGDLKNMKVMYGEGTHNTTWAGIGIHTNPLKLDNVKAYPFVARDSGTYIVDQVEAPYDTSAFNKAGLKWWYSNGDTKQAYTDPNQYLVHPGTQDYSGTKGPAGTTIEYRIKGTNTKVESNQVGRTPGVFEYNIHRQFPDSKGADTPVKFVVKPKTPEITTTLQDNVSSQTITVANAAPNKKVDLYKNGTLLTSTTADAQGVATFNNVQMANQDSFNAKVKIEGQPSYQDKDGITKTYVESAFSNTVRSRFTDTEKPQITEIVANKGATVDMANRKVIVYREEEFNVDVKMTDNSGRLDKVKVFENGKNTAPTNKFETADIVDTSKKTEIRFTTDQNKLGQNGNATAKNPTKVNISGHVGKDYTRVPDGWDRYISGFDQVGLTNNNGQNDNTNNAKLRIEFRAQTDKYTPTTTTQNVDIQENGRVRFDNPETYITNRSNLPTTGTTAGTKTTYAWVGDEPTNWTAGRQTRDILVTYPDGSTDTVTVNFDVRDRIAPNVTVQGKTLPTTRPTDSDAPLFTVYRGATFNPIVKAWDNSGKLTKLQIKNLPGGVASGSFTEQTGRTESNKYSGRLIDGRVNDDQKLGTHIAEVIVSDGTTETTRYMKYRVVDVVRKNTATNGEVFKNVGDALGDAHQYIATSGIAAGTEQGDAYFPGGMTFKWKDANRYDVSNDKQLQAPGKWTHNAIAEFPAETKDTSSETRTVFAADKEIQVALVAKPTKPAITVDDFGNATVTPKASESTVNQMTIAYTQKGTNASKTLTATKANNGRWSLNETPAGVSIDAATGQVRFTDAAVATNTPITSTTRTSDGYSSDTSTARKVAGDTVPPVITANDATATSGEHVDIPLSVVDEGVGLADTDGVVITGLPAGLHYENGKITGTPASKGNSTVNIVAKDKRGNISTKTITIAVQSQADKYNVTAKNNGIFYAIKDEAVANLTPRDFVDGTIPETAKVTWKTAPTTGEVGSGKAAALTITYPDGSTKDLKYNYQVYPKLETKTNNNQTGNFYSFKTFNKIGGDTFVYTNMTNRQGFDGLAVKWKYDYRLNNEGENITTPVGNPTFSSVWNVDNMAHKTDYKLTAIYPNGRFGAVTADNPALESSTTWHYSVYDYGAKQVFETSQGDLAGLGSMVTSPKDAVVPKDGRTEAPDATKYTWHQGEQPNDSTVANPGFSIHRVNMELPPDSSTVIHKLSDKANFEIPVVVKVNPKTPVIVENTISEKGGLPNQSIQIDNVVPGATVSLTIAGKTITKTAGSNATSVTFDATDLQPVYAANNGLLPVGDITVNQAVTRRDPSDNTDKVLTSATATGTITRETVAPVAQDTVVEVWDEKTKTWKAVPKSTDASGLVTHTFYAGDKLRFTTKFTDNSDKIANTVVRQGSNTASATDNVLHSTWGTAAPNNITTVTPATATSPATVTQTGTVNANLQYNDGQHVTRAIVAEDTVGNRSEGSRFRLKQGKLSEKHPGVDPTTKFEVADVNNLTAEEKAKVLEAIKASNPQTDKQIDSYTQNEDGSVTINYLDGTSNLVRPNVKYAVEKVSDRFYAVKDENVNDLDLLTFVRGIGGKDLPEGTKVTWETAPTFNEIGNRTAYLKVEHPDGTVTPRIEYNYTVLKKLETFTRDGKTGKFYAFKADRGNDRVTGGNWANNIGGFTNLYVNNNLNNSTDPGSYSLSSLTFKYKLNNDENAIQTEKVNTTFSDVWHTTKVSNADNQPLAHNTTYTAVANYSRGRFGNASNGDPALTSTVNFDYSVVDPVAKKVYETTVGDKGPLADIINTPGNAIKNTDIVLTTNPVDGTATAVSSTEANSATAASGTTTTQTVPMPDGVDFAWDGTTALDADNIVAAPGYYTRNVRVTLPKSTTETDRDRNTRTVPVTIKVNLKTPKIADDQVTNTGGLPNRSITVTDVAPGATVTLTIGDKTFPPKVVPAGATSVTFGADELADANGLLPKGTVTATQTKVVTNPEGNPETLSTSTTKEITKETEAPNVTVKVEVYDKAKDKWVEAPKTTDGKSKIYAGDKFRVTVTTTDNSGKVKNIEAWNNSVNEDPKYATTNLIESPFATGGRAKQTTNTVTNASVAQPDTRQLTEEGTYNPTQPYSAGNKWTRFARVRDLSDNTNFVEYGLQQAPLNEKYEPKVPASIKVTNKTNPTAEDREKIRAEIEKLNAGKQIKSISVNERGVVTVTYDDNTVDTVTPTLDDSDYKSQKASESASTSAVASTSASTSAVASTSASTSAVASTSASTSAVASTSASTSAVASTSASTSAVASTSASTSAVASTSASTSAVASTSASTSAVASTSASTSAVASTSASTSAVASTSAST</sequence>
<dbReference type="Pfam" id="PF20164">
    <property type="entry name" value="GspA_SrpA_N"/>
    <property type="match status" value="1"/>
</dbReference>
<evidence type="ECO:0000259" key="5">
    <source>
        <dbReference type="Pfam" id="PF20164"/>
    </source>
</evidence>
<dbReference type="Gene3D" id="3.10.20.890">
    <property type="match status" value="2"/>
</dbReference>
<evidence type="ECO:0000259" key="4">
    <source>
        <dbReference type="Pfam" id="PF18938"/>
    </source>
</evidence>
<keyword evidence="1" id="KW-0732">Signal</keyword>
<name>A0ABS7DXF4_9STRE</name>
<protein>
    <submittedName>
        <fullName evidence="6">Accessory Sec-dependent serine-rich glycoprotein adhesin</fullName>
    </submittedName>
</protein>
<evidence type="ECO:0000256" key="1">
    <source>
        <dbReference type="ARBA" id="ARBA00022729"/>
    </source>
</evidence>
<dbReference type="Proteomes" id="UP000767465">
    <property type="component" value="Unassembled WGS sequence"/>
</dbReference>
<evidence type="ECO:0000259" key="3">
    <source>
        <dbReference type="Pfam" id="PF08428"/>
    </source>
</evidence>
<dbReference type="Gene3D" id="2.60.40.10">
    <property type="entry name" value="Immunoglobulins"/>
    <property type="match status" value="2"/>
</dbReference>
<reference evidence="6 7" key="1">
    <citation type="submission" date="2021-07" db="EMBL/GenBank/DDBJ databases">
        <title>Streptococcus humanmilk sp.nov.,a novel bacteria of streptococcus.</title>
        <authorList>
            <person name="Han F."/>
        </authorList>
    </citation>
    <scope>NUCLEOTIDE SEQUENCE [LARGE SCALE GENOMIC DNA]</scope>
    <source>
        <strain evidence="6 7">IMAU99125</strain>
    </source>
</reference>
<evidence type="ECO:0000313" key="7">
    <source>
        <dbReference type="Proteomes" id="UP000767465"/>
    </source>
</evidence>
<comment type="caution">
    <text evidence="6">The sequence shown here is derived from an EMBL/GenBank/DDBJ whole genome shotgun (WGS) entry which is preliminary data.</text>
</comment>
<dbReference type="PANTHER" id="PTHR12460">
    <property type="entry name" value="CYCLIN-DEPENDENT KINASE INHIBITOR-RELATED PROTEIN"/>
    <property type="match status" value="1"/>
</dbReference>
<feature type="compositionally biased region" description="Low complexity" evidence="2">
    <location>
        <begin position="2808"/>
        <end position="2817"/>
    </location>
</feature>
<feature type="domain" description="Rib" evidence="3">
    <location>
        <begin position="2166"/>
        <end position="2200"/>
    </location>
</feature>
<feature type="region of interest" description="Disordered" evidence="2">
    <location>
        <begin position="2899"/>
        <end position="2921"/>
    </location>
</feature>
<feature type="region of interest" description="Disordered" evidence="2">
    <location>
        <begin position="123"/>
        <end position="227"/>
    </location>
</feature>
<dbReference type="Pfam" id="PF19258">
    <property type="entry name" value="KxYKxGKxW_sig"/>
    <property type="match status" value="1"/>
</dbReference>
<dbReference type="Gene3D" id="2.60.40.4140">
    <property type="match status" value="4"/>
</dbReference>
<dbReference type="Pfam" id="PF18938">
    <property type="entry name" value="aRib"/>
    <property type="match status" value="2"/>
</dbReference>
<dbReference type="RefSeq" id="WP_219967523.1">
    <property type="nucleotide sequence ID" value="NZ_JAHXBZ010000010.1"/>
</dbReference>
<feature type="domain" description="Atypical Rib" evidence="4">
    <location>
        <begin position="2732"/>
        <end position="2793"/>
    </location>
</feature>
<dbReference type="EMBL" id="JAHXBZ010000010">
    <property type="protein sequence ID" value="MBW7582549.1"/>
    <property type="molecule type" value="Genomic_DNA"/>
</dbReference>
<dbReference type="PANTHER" id="PTHR12460:SF40">
    <property type="entry name" value="REGULATION OF NUCLEAR PRE-MRNA DOMAIN-CONTAINING PROTEIN 2"/>
    <property type="match status" value="1"/>
</dbReference>
<organism evidence="6 7">
    <name type="scientific">Streptococcus humanilactis</name>
    <dbReference type="NCBI Taxonomy" id="2841061"/>
    <lineage>
        <taxon>Bacteria</taxon>
        <taxon>Bacillati</taxon>
        <taxon>Bacillota</taxon>
        <taxon>Bacilli</taxon>
        <taxon>Lactobacillales</taxon>
        <taxon>Streptococcaceae</taxon>
        <taxon>Streptococcus</taxon>
        <taxon>Streptococcus mitis group</taxon>
    </lineage>
</organism>
<dbReference type="InterPro" id="IPR046785">
    <property type="entry name" value="SrpA-like_SigLec-like_dom"/>
</dbReference>
<feature type="non-terminal residue" evidence="6">
    <location>
        <position position="2921"/>
    </location>
</feature>
<dbReference type="NCBIfam" id="TIGR03715">
    <property type="entry name" value="KxYKxGKxW"/>
    <property type="match status" value="1"/>
</dbReference>
<dbReference type="InterPro" id="IPR026465">
    <property type="entry name" value="Ser_adhes_glycop_N"/>
</dbReference>